<keyword evidence="8" id="KW-1185">Reference proteome</keyword>
<dbReference type="AlphaFoldDB" id="A0A395JKE1"/>
<evidence type="ECO:0000256" key="2">
    <source>
        <dbReference type="ARBA" id="ARBA00009694"/>
    </source>
</evidence>
<dbReference type="Proteomes" id="UP000253083">
    <property type="component" value="Unassembled WGS sequence"/>
</dbReference>
<protein>
    <submittedName>
        <fullName evidence="7">Uncharacterized membrane protein YgdD (TMEM256/DUF423 family)</fullName>
    </submittedName>
</protein>
<sequence length="123" mass="13124">MKLTVFIGALLCLTGVAIGAFGAHALADVLALNQRQATFELANRYQFYHGLALLIIGLNPQLCSHKLVYYTTLCLGVGIVIFSASLYLLAVTNIQWLGAVTPVGGLSLLAGWTVYLVGVARDK</sequence>
<comment type="similarity">
    <text evidence="2">Belongs to the UPF0382 family.</text>
</comment>
<comment type="caution">
    <text evidence="7">The sequence shown here is derived from an EMBL/GenBank/DDBJ whole genome shotgun (WGS) entry which is preliminary data.</text>
</comment>
<dbReference type="PANTHER" id="PTHR43461:SF1">
    <property type="entry name" value="TRANSMEMBRANE PROTEIN 256"/>
    <property type="match status" value="1"/>
</dbReference>
<proteinExistence type="inferred from homology"/>
<dbReference type="RefSeq" id="WP_113953707.1">
    <property type="nucleotide sequence ID" value="NZ_QNRT01000002.1"/>
</dbReference>
<keyword evidence="4 6" id="KW-1133">Transmembrane helix</keyword>
<organism evidence="7 8">
    <name type="scientific">Arenicella xantha</name>
    <dbReference type="NCBI Taxonomy" id="644221"/>
    <lineage>
        <taxon>Bacteria</taxon>
        <taxon>Pseudomonadati</taxon>
        <taxon>Pseudomonadota</taxon>
        <taxon>Gammaproteobacteria</taxon>
        <taxon>Arenicellales</taxon>
        <taxon>Arenicellaceae</taxon>
        <taxon>Arenicella</taxon>
    </lineage>
</organism>
<feature type="transmembrane region" description="Helical" evidence="6">
    <location>
        <begin position="67"/>
        <end position="90"/>
    </location>
</feature>
<gene>
    <name evidence="7" type="ORF">DFR28_102311</name>
</gene>
<evidence type="ECO:0000256" key="5">
    <source>
        <dbReference type="ARBA" id="ARBA00023136"/>
    </source>
</evidence>
<reference evidence="7 8" key="1">
    <citation type="submission" date="2018-06" db="EMBL/GenBank/DDBJ databases">
        <title>Genomic Encyclopedia of Type Strains, Phase IV (KMG-IV): sequencing the most valuable type-strain genomes for metagenomic binning, comparative biology and taxonomic classification.</title>
        <authorList>
            <person name="Goeker M."/>
        </authorList>
    </citation>
    <scope>NUCLEOTIDE SEQUENCE [LARGE SCALE GENOMIC DNA]</scope>
    <source>
        <strain evidence="7 8">DSM 24032</strain>
    </source>
</reference>
<feature type="transmembrane region" description="Helical" evidence="6">
    <location>
        <begin position="96"/>
        <end position="117"/>
    </location>
</feature>
<name>A0A395JKE1_9GAMM</name>
<dbReference type="EMBL" id="QNRT01000002">
    <property type="protein sequence ID" value="RBP50895.1"/>
    <property type="molecule type" value="Genomic_DNA"/>
</dbReference>
<dbReference type="OrthoDB" id="9802121at2"/>
<dbReference type="InterPro" id="IPR006696">
    <property type="entry name" value="DUF423"/>
</dbReference>
<evidence type="ECO:0000256" key="4">
    <source>
        <dbReference type="ARBA" id="ARBA00022989"/>
    </source>
</evidence>
<dbReference type="GO" id="GO:0005886">
    <property type="term" value="C:plasma membrane"/>
    <property type="evidence" value="ECO:0007669"/>
    <property type="project" value="TreeGrafter"/>
</dbReference>
<keyword evidence="3 6" id="KW-0812">Transmembrane</keyword>
<evidence type="ECO:0000256" key="1">
    <source>
        <dbReference type="ARBA" id="ARBA00004141"/>
    </source>
</evidence>
<dbReference type="PANTHER" id="PTHR43461">
    <property type="entry name" value="TRANSMEMBRANE PROTEIN 256"/>
    <property type="match status" value="1"/>
</dbReference>
<evidence type="ECO:0000256" key="6">
    <source>
        <dbReference type="SAM" id="Phobius"/>
    </source>
</evidence>
<evidence type="ECO:0000313" key="8">
    <source>
        <dbReference type="Proteomes" id="UP000253083"/>
    </source>
</evidence>
<dbReference type="Pfam" id="PF04241">
    <property type="entry name" value="DUF423"/>
    <property type="match status" value="1"/>
</dbReference>
<dbReference type="InParanoid" id="A0A395JKE1"/>
<accession>A0A395JKE1</accession>
<evidence type="ECO:0000313" key="7">
    <source>
        <dbReference type="EMBL" id="RBP50895.1"/>
    </source>
</evidence>
<dbReference type="FunCoup" id="A0A395JKE1">
    <property type="interactions" value="309"/>
</dbReference>
<keyword evidence="5 6" id="KW-0472">Membrane</keyword>
<comment type="subcellular location">
    <subcellularLocation>
        <location evidence="1">Membrane</location>
        <topology evidence="1">Multi-pass membrane protein</topology>
    </subcellularLocation>
</comment>
<evidence type="ECO:0000256" key="3">
    <source>
        <dbReference type="ARBA" id="ARBA00022692"/>
    </source>
</evidence>